<dbReference type="RefSeq" id="WP_085163178.1">
    <property type="nucleotide sequence ID" value="NZ_AP022581.1"/>
</dbReference>
<dbReference type="InterPro" id="IPR016181">
    <property type="entry name" value="Acyl_CoA_acyltransferase"/>
</dbReference>
<evidence type="ECO:0000313" key="2">
    <source>
        <dbReference type="Proteomes" id="UP000466396"/>
    </source>
</evidence>
<dbReference type="Proteomes" id="UP000466396">
    <property type="component" value="Chromosome"/>
</dbReference>
<organism evidence="1 2">
    <name type="scientific">Mycobacterium lacus</name>
    <dbReference type="NCBI Taxonomy" id="169765"/>
    <lineage>
        <taxon>Bacteria</taxon>
        <taxon>Bacillati</taxon>
        <taxon>Actinomycetota</taxon>
        <taxon>Actinomycetes</taxon>
        <taxon>Mycobacteriales</taxon>
        <taxon>Mycobacteriaceae</taxon>
        <taxon>Mycobacterium</taxon>
    </lineage>
</organism>
<dbReference type="Gene3D" id="3.40.630.30">
    <property type="match status" value="1"/>
</dbReference>
<dbReference type="SUPFAM" id="SSF55729">
    <property type="entry name" value="Acyl-CoA N-acyltransferases (Nat)"/>
    <property type="match status" value="1"/>
</dbReference>
<protein>
    <submittedName>
        <fullName evidence="1">Uncharacterized protein</fullName>
    </submittedName>
</protein>
<dbReference type="CDD" id="cd04301">
    <property type="entry name" value="NAT_SF"/>
    <property type="match status" value="1"/>
</dbReference>
<proteinExistence type="predicted"/>
<dbReference type="KEGG" id="mlj:MLAC_41220"/>
<dbReference type="AlphaFoldDB" id="A0A1X1XJ27"/>
<dbReference type="STRING" id="169765.AWC15_10990"/>
<sequence length="321" mass="34293">MTVVHRLQGPPPPDLARALEIFEEQFSYPLGPGRTFRISHGADYTRFFSAMGEEAMVFVAERDGRVMGTVAIALRPLRTPDGHLKRSAYVGDLKILPAEQGGRTILRLGVAVLREAKKHSEAEGAFCVVMDGTAQTPTAYSGRLGMPAFHELARITVLRIPTCQPSHATAEHTAHPVSPAAAAESYRRWTQGHYAVPAGDATRRSELTPTALMLPDGSACGLLEDTRNAKRLLTDNGELRSAHLSDFAYRAPERGAALIRTALPVAANHGNPALFVAVPAADTDAFLAHLGIAETVVAPATIYGCSSLAAGARWSVNTAEI</sequence>
<keyword evidence="2" id="KW-1185">Reference proteome</keyword>
<name>A0A1X1XJ27_9MYCO</name>
<gene>
    <name evidence="1" type="ORF">MLAC_41220</name>
</gene>
<evidence type="ECO:0000313" key="1">
    <source>
        <dbReference type="EMBL" id="BBX98828.1"/>
    </source>
</evidence>
<dbReference type="EMBL" id="AP022581">
    <property type="protein sequence ID" value="BBX98828.1"/>
    <property type="molecule type" value="Genomic_DNA"/>
</dbReference>
<accession>A0A1X1XJ27</accession>
<dbReference type="OrthoDB" id="4711468at2"/>
<reference evidence="1 2" key="1">
    <citation type="journal article" date="2019" name="Emerg. Microbes Infect.">
        <title>Comprehensive subspecies identification of 175 nontuberculous mycobacteria species based on 7547 genomic profiles.</title>
        <authorList>
            <person name="Matsumoto Y."/>
            <person name="Kinjo T."/>
            <person name="Motooka D."/>
            <person name="Nabeya D."/>
            <person name="Jung N."/>
            <person name="Uechi K."/>
            <person name="Horii T."/>
            <person name="Iida T."/>
            <person name="Fujita J."/>
            <person name="Nakamura S."/>
        </authorList>
    </citation>
    <scope>NUCLEOTIDE SEQUENCE [LARGE SCALE GENOMIC DNA]</scope>
    <source>
        <strain evidence="1 2">JCM 15657</strain>
    </source>
</reference>